<accession>A0A9N8MN73</accession>
<dbReference type="Proteomes" id="UP000662618">
    <property type="component" value="Unassembled WGS sequence"/>
</dbReference>
<organism evidence="1 2">
    <name type="scientific">Chryseobacterium aquaeductus</name>
    <dbReference type="NCBI Taxonomy" id="2675056"/>
    <lineage>
        <taxon>Bacteria</taxon>
        <taxon>Pseudomonadati</taxon>
        <taxon>Bacteroidota</taxon>
        <taxon>Flavobacteriia</taxon>
        <taxon>Flavobacteriales</taxon>
        <taxon>Weeksellaceae</taxon>
        <taxon>Chryseobacterium group</taxon>
        <taxon>Chryseobacterium</taxon>
    </lineage>
</organism>
<evidence type="ECO:0000313" key="2">
    <source>
        <dbReference type="Proteomes" id="UP000662618"/>
    </source>
</evidence>
<comment type="caution">
    <text evidence="1">The sequence shown here is derived from an EMBL/GenBank/DDBJ whole genome shotgun (WGS) entry which is preliminary data.</text>
</comment>
<evidence type="ECO:0000313" key="1">
    <source>
        <dbReference type="EMBL" id="CAD7807136.1"/>
    </source>
</evidence>
<dbReference type="AlphaFoldDB" id="A0A9N8MN73"/>
<dbReference type="EMBL" id="CAJIMS010000001">
    <property type="protein sequence ID" value="CAD7807136.1"/>
    <property type="molecule type" value="Genomic_DNA"/>
</dbReference>
<dbReference type="RefSeq" id="WP_162088004.1">
    <property type="nucleotide sequence ID" value="NZ_CAJIMS010000001.1"/>
</dbReference>
<sequence length="48" mass="6081">MNTSKPKYNHQRKNVVMRKIKPRMKQRVFKNEEIPIYKIRKDYEKFKI</sequence>
<protein>
    <submittedName>
        <fullName evidence="1">Uncharacterized protein</fullName>
    </submittedName>
</protein>
<reference evidence="1" key="1">
    <citation type="submission" date="2020-12" db="EMBL/GenBank/DDBJ databases">
        <authorList>
            <person name="Rodrigo-Torres L."/>
            <person name="Arahal R. D."/>
            <person name="Lucena T."/>
        </authorList>
    </citation>
    <scope>NUCLEOTIDE SEQUENCE</scope>
    <source>
        <strain evidence="1">CECT 9390</strain>
    </source>
</reference>
<keyword evidence="2" id="KW-1185">Reference proteome</keyword>
<gene>
    <name evidence="1" type="ORF">CHRY9390_01616</name>
</gene>
<proteinExistence type="predicted"/>
<name>A0A9N8MN73_9FLAO</name>